<protein>
    <recommendedName>
        <fullName evidence="2">TauD/TfdA-like domain-containing protein</fullName>
    </recommendedName>
</protein>
<evidence type="ECO:0000259" key="2">
    <source>
        <dbReference type="Pfam" id="PF02668"/>
    </source>
</evidence>
<sequence length="408" mass="45385">MLIAMIALTPAVGALVLTGPAITPGVSTLAVTQRASLLSMVAAPPKPEAEKATFDTSISEIPKCPETVWNADAIDLAKDLSSPLARTLPLEITYDSASGQSEEEFISSRREELLAQLTANGAIWFRGFELMKSQDGFQRFYQLLELDPCQDPLASVGARAIVNKKSAMYEAVNKPSRAKFFVGMHAESTYKRTNRLGAFVCFKRAETGGEFLLLDGKQMLRDLDPAVLSRLYERRVRFSNAELPFFDFLRNAGPLKEILKPVCKSVAEFAVGMKIDMELELMWAEDEKDGLRLLALSPPQSPINRHPVTGEPSWFCNVHSHSRYLRDRRDGVLPETSGSSKLNRTDMFFGDLSEISPADLEHIDEVTRKNLVAVPMSEGEVVLVDNYQCLHGRDVFTGERLHAVTWFL</sequence>
<evidence type="ECO:0000313" key="4">
    <source>
        <dbReference type="Proteomes" id="UP001515480"/>
    </source>
</evidence>
<dbReference type="Pfam" id="PF02668">
    <property type="entry name" value="TauD"/>
    <property type="match status" value="1"/>
</dbReference>
<dbReference type="Proteomes" id="UP001515480">
    <property type="component" value="Unassembled WGS sequence"/>
</dbReference>
<proteinExistence type="predicted"/>
<dbReference type="GO" id="GO:0016491">
    <property type="term" value="F:oxidoreductase activity"/>
    <property type="evidence" value="ECO:0007669"/>
    <property type="project" value="UniProtKB-KW"/>
</dbReference>
<dbReference type="SUPFAM" id="SSF51197">
    <property type="entry name" value="Clavaminate synthase-like"/>
    <property type="match status" value="1"/>
</dbReference>
<organism evidence="3 4">
    <name type="scientific">Prymnesium parvum</name>
    <name type="common">Toxic golden alga</name>
    <dbReference type="NCBI Taxonomy" id="97485"/>
    <lineage>
        <taxon>Eukaryota</taxon>
        <taxon>Haptista</taxon>
        <taxon>Haptophyta</taxon>
        <taxon>Prymnesiophyceae</taxon>
        <taxon>Prymnesiales</taxon>
        <taxon>Prymnesiaceae</taxon>
        <taxon>Prymnesium</taxon>
    </lineage>
</organism>
<reference evidence="3 4" key="1">
    <citation type="journal article" date="2024" name="Science">
        <title>Giant polyketide synthase enzymes in the biosynthesis of giant marine polyether toxins.</title>
        <authorList>
            <person name="Fallon T.R."/>
            <person name="Shende V.V."/>
            <person name="Wierzbicki I.H."/>
            <person name="Pendleton A.L."/>
            <person name="Watervoot N.F."/>
            <person name="Auber R.P."/>
            <person name="Gonzalez D.J."/>
            <person name="Wisecaver J.H."/>
            <person name="Moore B.S."/>
        </authorList>
    </citation>
    <scope>NUCLEOTIDE SEQUENCE [LARGE SCALE GENOMIC DNA]</scope>
    <source>
        <strain evidence="3 4">12B1</strain>
    </source>
</reference>
<keyword evidence="4" id="KW-1185">Reference proteome</keyword>
<dbReference type="InterPro" id="IPR050411">
    <property type="entry name" value="AlphaKG_dependent_hydroxylases"/>
</dbReference>
<dbReference type="InterPro" id="IPR042098">
    <property type="entry name" value="TauD-like_sf"/>
</dbReference>
<comment type="caution">
    <text evidence="3">The sequence shown here is derived from an EMBL/GenBank/DDBJ whole genome shotgun (WGS) entry which is preliminary data.</text>
</comment>
<accession>A0AB34K0D8</accession>
<dbReference type="PANTHER" id="PTHR10696">
    <property type="entry name" value="GAMMA-BUTYROBETAINE HYDROXYLASE-RELATED"/>
    <property type="match status" value="1"/>
</dbReference>
<dbReference type="PANTHER" id="PTHR10696:SF21">
    <property type="entry name" value="TAUD_TFDA-LIKE DOMAIN-CONTAINING PROTEIN"/>
    <property type="match status" value="1"/>
</dbReference>
<keyword evidence="1" id="KW-0560">Oxidoreductase</keyword>
<dbReference type="Gene3D" id="3.60.130.10">
    <property type="entry name" value="Clavaminate synthase-like"/>
    <property type="match status" value="1"/>
</dbReference>
<feature type="domain" description="TauD/TfdA-like" evidence="2">
    <location>
        <begin position="102"/>
        <end position="404"/>
    </location>
</feature>
<name>A0AB34K0D8_PRYPA</name>
<evidence type="ECO:0000256" key="1">
    <source>
        <dbReference type="ARBA" id="ARBA00023002"/>
    </source>
</evidence>
<gene>
    <name evidence="3" type="ORF">AB1Y20_009314</name>
</gene>
<dbReference type="InterPro" id="IPR003819">
    <property type="entry name" value="TauD/TfdA-like"/>
</dbReference>
<dbReference type="EMBL" id="JBGBPQ010000002">
    <property type="protein sequence ID" value="KAL1527943.1"/>
    <property type="molecule type" value="Genomic_DNA"/>
</dbReference>
<evidence type="ECO:0000313" key="3">
    <source>
        <dbReference type="EMBL" id="KAL1527943.1"/>
    </source>
</evidence>
<dbReference type="AlphaFoldDB" id="A0AB34K0D8"/>